<dbReference type="GO" id="GO:0008972">
    <property type="term" value="F:phosphomethylpyrimidine kinase activity"/>
    <property type="evidence" value="ECO:0007669"/>
    <property type="project" value="UniProtKB-EC"/>
</dbReference>
<keyword evidence="2" id="KW-0804">Transcription</keyword>
<dbReference type="InterPro" id="IPR009057">
    <property type="entry name" value="Homeodomain-like_sf"/>
</dbReference>
<evidence type="ECO:0000313" key="4">
    <source>
        <dbReference type="EMBL" id="MEQ2486556.1"/>
    </source>
</evidence>
<dbReference type="Gene3D" id="3.40.1190.20">
    <property type="match status" value="1"/>
</dbReference>
<evidence type="ECO:0000256" key="2">
    <source>
        <dbReference type="ARBA" id="ARBA00023163"/>
    </source>
</evidence>
<accession>A0ABV1FQ56</accession>
<keyword evidence="5" id="KW-1185">Reference proteome</keyword>
<dbReference type="PROSITE" id="PS01124">
    <property type="entry name" value="HTH_ARAC_FAMILY_2"/>
    <property type="match status" value="1"/>
</dbReference>
<comment type="caution">
    <text evidence="4">The sequence shown here is derived from an EMBL/GenBank/DDBJ whole genome shotgun (WGS) entry which is preliminary data.</text>
</comment>
<dbReference type="Proteomes" id="UP001487296">
    <property type="component" value="Unassembled WGS sequence"/>
</dbReference>
<dbReference type="PANTHER" id="PTHR20858:SF17">
    <property type="entry name" value="HYDROXYMETHYLPYRIMIDINE_PHOSPHOMETHYLPYRIMIDINE KINASE THI20-RELATED"/>
    <property type="match status" value="1"/>
</dbReference>
<keyword evidence="1" id="KW-0805">Transcription regulation</keyword>
<dbReference type="InterPro" id="IPR029056">
    <property type="entry name" value="Ribokinase-like"/>
</dbReference>
<dbReference type="SUPFAM" id="SSF53613">
    <property type="entry name" value="Ribokinase-like"/>
    <property type="match status" value="1"/>
</dbReference>
<organism evidence="4 5">
    <name type="scientific">Hallella faecis</name>
    <dbReference type="NCBI Taxonomy" id="2841596"/>
    <lineage>
        <taxon>Bacteria</taxon>
        <taxon>Pseudomonadati</taxon>
        <taxon>Bacteroidota</taxon>
        <taxon>Bacteroidia</taxon>
        <taxon>Bacteroidales</taxon>
        <taxon>Prevotellaceae</taxon>
        <taxon>Hallella</taxon>
    </lineage>
</organism>
<dbReference type="InterPro" id="IPR013749">
    <property type="entry name" value="PM/HMP-P_kinase-1"/>
</dbReference>
<dbReference type="Pfam" id="PF08543">
    <property type="entry name" value="Phos_pyr_kin"/>
    <property type="match status" value="1"/>
</dbReference>
<dbReference type="SMART" id="SM00342">
    <property type="entry name" value="HTH_ARAC"/>
    <property type="match status" value="1"/>
</dbReference>
<keyword evidence="4" id="KW-0808">Transferase</keyword>
<protein>
    <submittedName>
        <fullName evidence="4">Bifunctional hydroxymethylpyrimidine kinase/phosphomethylpyrimidine kinase</fullName>
        <ecNumber evidence="4">2.7.1.49</ecNumber>
        <ecNumber evidence="4">2.7.4.7</ecNumber>
    </submittedName>
</protein>
<dbReference type="Gene3D" id="1.10.10.60">
    <property type="entry name" value="Homeodomain-like"/>
    <property type="match status" value="1"/>
</dbReference>
<dbReference type="EC" id="2.7.1.49" evidence="4"/>
<dbReference type="SUPFAM" id="SSF46689">
    <property type="entry name" value="Homeodomain-like"/>
    <property type="match status" value="1"/>
</dbReference>
<evidence type="ECO:0000256" key="1">
    <source>
        <dbReference type="ARBA" id="ARBA00023015"/>
    </source>
</evidence>
<sequence>MSNSAILTITGSDSTGGSGVQADITTISALGSKAVSVITSVTLQNTLGIQHFYDLPAPIVSGQLDAIVDDVMPETVKIGMVRNTEVLKAIVSALRRYKPKSVVYAPVLFSSHGDRLMGTATIEMIRHKLFPLCKVIIMRRRESDLLLSDCIADNVCFLDDAADHGSVNMFASALAVYLNQGDSVSDAIAKAHAFATNLFSKSAKLTGRSGELYAEFINLVKKESSTKADVSHYANVLNVSSRYLGQVCRLVAGKSPKSIVDAYLVEDIKAHLAATHDTIQQTALAFGFANQAHLSKFFKKLTGMTPTEYRSHYHEYGLVNE</sequence>
<dbReference type="Pfam" id="PF12833">
    <property type="entry name" value="HTH_18"/>
    <property type="match status" value="1"/>
</dbReference>
<keyword evidence="4" id="KW-0418">Kinase</keyword>
<dbReference type="EC" id="2.7.4.7" evidence="4"/>
<dbReference type="GO" id="GO:0008902">
    <property type="term" value="F:hydroxymethylpyrimidine kinase activity"/>
    <property type="evidence" value="ECO:0007669"/>
    <property type="project" value="UniProtKB-EC"/>
</dbReference>
<gene>
    <name evidence="4" type="ORF">AAAT34_05725</name>
</gene>
<dbReference type="EMBL" id="JBBNFP010000016">
    <property type="protein sequence ID" value="MEQ2486556.1"/>
    <property type="molecule type" value="Genomic_DNA"/>
</dbReference>
<evidence type="ECO:0000259" key="3">
    <source>
        <dbReference type="PROSITE" id="PS01124"/>
    </source>
</evidence>
<name>A0ABV1FQ56_9BACT</name>
<dbReference type="RefSeq" id="WP_215759639.1">
    <property type="nucleotide sequence ID" value="NZ_JAHKBE010000016.1"/>
</dbReference>
<dbReference type="PANTHER" id="PTHR20858">
    <property type="entry name" value="PHOSPHOMETHYLPYRIMIDINE KINASE"/>
    <property type="match status" value="1"/>
</dbReference>
<feature type="domain" description="HTH araC/xylS-type" evidence="3">
    <location>
        <begin position="214"/>
        <end position="312"/>
    </location>
</feature>
<evidence type="ECO:0000313" key="5">
    <source>
        <dbReference type="Proteomes" id="UP001487296"/>
    </source>
</evidence>
<proteinExistence type="predicted"/>
<dbReference type="InterPro" id="IPR018060">
    <property type="entry name" value="HTH_AraC"/>
</dbReference>
<reference evidence="4 5" key="1">
    <citation type="submission" date="2024-04" db="EMBL/GenBank/DDBJ databases">
        <title>Human intestinal bacterial collection.</title>
        <authorList>
            <person name="Pauvert C."/>
            <person name="Hitch T.C.A."/>
            <person name="Clavel T."/>
        </authorList>
    </citation>
    <scope>NUCLEOTIDE SEQUENCE [LARGE SCALE GENOMIC DNA]</scope>
    <source>
        <strain evidence="4 5">CLA-AA-H145</strain>
    </source>
</reference>